<feature type="chain" id="PRO_5046751991" evidence="1">
    <location>
        <begin position="21"/>
        <end position="112"/>
    </location>
</feature>
<evidence type="ECO:0000256" key="1">
    <source>
        <dbReference type="SAM" id="SignalP"/>
    </source>
</evidence>
<dbReference type="RefSeq" id="WP_157892595.1">
    <property type="nucleotide sequence ID" value="NZ_JBHRTS010000001.1"/>
</dbReference>
<dbReference type="Gene3D" id="2.20.130.30">
    <property type="entry name" value="Protein of unknown function DUF2782"/>
    <property type="match status" value="1"/>
</dbReference>
<proteinExistence type="predicted"/>
<sequence>MKTSLITGLLCSSGLLWAQADTDQSKTTPPPQETLGQLTQPVEDATSIKVIVEKNQTIEEYRQKGELILVKVIPNDGTPYFIDPLERDKLQGSGRDLINSGVKPVRWVIKEF</sequence>
<reference evidence="3" key="1">
    <citation type="journal article" date="2019" name="Int. J. Syst. Evol. Microbiol.">
        <title>The Global Catalogue of Microorganisms (GCM) 10K type strain sequencing project: providing services to taxonomists for standard genome sequencing and annotation.</title>
        <authorList>
            <consortium name="The Broad Institute Genomics Platform"/>
            <consortium name="The Broad Institute Genome Sequencing Center for Infectious Disease"/>
            <person name="Wu L."/>
            <person name="Ma J."/>
        </authorList>
    </citation>
    <scope>NUCLEOTIDE SEQUENCE [LARGE SCALE GENOMIC DNA]</scope>
    <source>
        <strain evidence="3">KCTC 42953</strain>
    </source>
</reference>
<keyword evidence="3" id="KW-1185">Reference proteome</keyword>
<dbReference type="Proteomes" id="UP001595533">
    <property type="component" value="Unassembled WGS sequence"/>
</dbReference>
<comment type="caution">
    <text evidence="2">The sequence shown here is derived from an EMBL/GenBank/DDBJ whole genome shotgun (WGS) entry which is preliminary data.</text>
</comment>
<dbReference type="InterPro" id="IPR021357">
    <property type="entry name" value="DUF2782"/>
</dbReference>
<accession>A0ABV7J9M7</accession>
<dbReference type="Pfam" id="PF11191">
    <property type="entry name" value="DUF2782"/>
    <property type="match status" value="1"/>
</dbReference>
<name>A0ABV7J9M7_9GAMM</name>
<organism evidence="2 3">
    <name type="scientific">Marinicella sediminis</name>
    <dbReference type="NCBI Taxonomy" id="1792834"/>
    <lineage>
        <taxon>Bacteria</taxon>
        <taxon>Pseudomonadati</taxon>
        <taxon>Pseudomonadota</taxon>
        <taxon>Gammaproteobacteria</taxon>
        <taxon>Lysobacterales</taxon>
        <taxon>Marinicellaceae</taxon>
        <taxon>Marinicella</taxon>
    </lineage>
</organism>
<evidence type="ECO:0000313" key="3">
    <source>
        <dbReference type="Proteomes" id="UP001595533"/>
    </source>
</evidence>
<protein>
    <submittedName>
        <fullName evidence="2">DUF2782 domain-containing protein</fullName>
    </submittedName>
</protein>
<feature type="signal peptide" evidence="1">
    <location>
        <begin position="1"/>
        <end position="20"/>
    </location>
</feature>
<gene>
    <name evidence="2" type="ORF">ACFODZ_01590</name>
</gene>
<evidence type="ECO:0000313" key="2">
    <source>
        <dbReference type="EMBL" id="MFC3192923.1"/>
    </source>
</evidence>
<dbReference type="EMBL" id="JBHRTS010000001">
    <property type="protein sequence ID" value="MFC3192923.1"/>
    <property type="molecule type" value="Genomic_DNA"/>
</dbReference>
<keyword evidence="1" id="KW-0732">Signal</keyword>